<evidence type="ECO:0000256" key="4">
    <source>
        <dbReference type="ARBA" id="ARBA00022679"/>
    </source>
</evidence>
<protein>
    <recommendedName>
        <fullName evidence="8">Alanine aminotransferase</fullName>
    </recommendedName>
</protein>
<dbReference type="SUPFAM" id="SSF53383">
    <property type="entry name" value="PLP-dependent transferases"/>
    <property type="match status" value="1"/>
</dbReference>
<evidence type="ECO:0000313" key="6">
    <source>
        <dbReference type="EMBL" id="CAJ0946897.1"/>
    </source>
</evidence>
<evidence type="ECO:0000313" key="7">
    <source>
        <dbReference type="Proteomes" id="UP001176940"/>
    </source>
</evidence>
<dbReference type="PANTHER" id="PTHR11751">
    <property type="entry name" value="ALANINE AMINOTRANSFERASE"/>
    <property type="match status" value="1"/>
</dbReference>
<comment type="cofactor">
    <cofactor evidence="1">
        <name>pyridoxal 5'-phosphate</name>
        <dbReference type="ChEBI" id="CHEBI:597326"/>
    </cofactor>
</comment>
<dbReference type="Gene3D" id="3.90.1150.10">
    <property type="entry name" value="Aspartate Aminotransferase, domain 1"/>
    <property type="match status" value="1"/>
</dbReference>
<evidence type="ECO:0000256" key="2">
    <source>
        <dbReference type="ARBA" id="ARBA00011738"/>
    </source>
</evidence>
<gene>
    <name evidence="6" type="ORF">RIMI_LOCUS11515463</name>
</gene>
<proteinExistence type="predicted"/>
<reference evidence="6" key="1">
    <citation type="submission" date="2023-07" db="EMBL/GenBank/DDBJ databases">
        <authorList>
            <person name="Stuckert A."/>
        </authorList>
    </citation>
    <scope>NUCLEOTIDE SEQUENCE</scope>
</reference>
<evidence type="ECO:0000256" key="5">
    <source>
        <dbReference type="ARBA" id="ARBA00022898"/>
    </source>
</evidence>
<comment type="caution">
    <text evidence="6">The sequence shown here is derived from an EMBL/GenBank/DDBJ whole genome shotgun (WGS) entry which is preliminary data.</text>
</comment>
<evidence type="ECO:0000256" key="1">
    <source>
        <dbReference type="ARBA" id="ARBA00001933"/>
    </source>
</evidence>
<sequence>MKEKETLLRNLAEKAKITEKILNQTPGIYCNPIQGALYAFPRIQIPDRAIKLAQDRGQEPDDFFCHLLLEDTGIVLSSGNSFGQIAGTYHIRITLLHPIDELRSILQKITQFHMRFLAEYA</sequence>
<dbReference type="PANTHER" id="PTHR11751:SF308">
    <property type="entry name" value="ALANINE AMINOTRANSFERASE 1"/>
    <property type="match status" value="1"/>
</dbReference>
<dbReference type="InterPro" id="IPR015422">
    <property type="entry name" value="PyrdxlP-dep_Trfase_small"/>
</dbReference>
<accession>A0ABN9LP35</accession>
<dbReference type="Proteomes" id="UP001176940">
    <property type="component" value="Unassembled WGS sequence"/>
</dbReference>
<keyword evidence="7" id="KW-1185">Reference proteome</keyword>
<keyword evidence="4" id="KW-0808">Transferase</keyword>
<evidence type="ECO:0000256" key="3">
    <source>
        <dbReference type="ARBA" id="ARBA00022576"/>
    </source>
</evidence>
<keyword evidence="5" id="KW-0663">Pyridoxal phosphate</keyword>
<dbReference type="EMBL" id="CAUEEQ010026173">
    <property type="protein sequence ID" value="CAJ0946897.1"/>
    <property type="molecule type" value="Genomic_DNA"/>
</dbReference>
<evidence type="ECO:0008006" key="8">
    <source>
        <dbReference type="Google" id="ProtNLM"/>
    </source>
</evidence>
<dbReference type="InterPro" id="IPR045088">
    <property type="entry name" value="ALAT1/2-like"/>
</dbReference>
<keyword evidence="3" id="KW-0032">Aminotransferase</keyword>
<organism evidence="6 7">
    <name type="scientific">Ranitomeya imitator</name>
    <name type="common">mimic poison frog</name>
    <dbReference type="NCBI Taxonomy" id="111125"/>
    <lineage>
        <taxon>Eukaryota</taxon>
        <taxon>Metazoa</taxon>
        <taxon>Chordata</taxon>
        <taxon>Craniata</taxon>
        <taxon>Vertebrata</taxon>
        <taxon>Euteleostomi</taxon>
        <taxon>Amphibia</taxon>
        <taxon>Batrachia</taxon>
        <taxon>Anura</taxon>
        <taxon>Neobatrachia</taxon>
        <taxon>Hyloidea</taxon>
        <taxon>Dendrobatidae</taxon>
        <taxon>Dendrobatinae</taxon>
        <taxon>Ranitomeya</taxon>
    </lineage>
</organism>
<comment type="subunit">
    <text evidence="2">Homodimer.</text>
</comment>
<name>A0ABN9LP35_9NEOB</name>
<dbReference type="InterPro" id="IPR015424">
    <property type="entry name" value="PyrdxlP-dep_Trfase"/>
</dbReference>